<keyword evidence="4" id="KW-0812">Transmembrane</keyword>
<dbReference type="Pfam" id="PF13432">
    <property type="entry name" value="TPR_16"/>
    <property type="match status" value="2"/>
</dbReference>
<dbReference type="InterPro" id="IPR052346">
    <property type="entry name" value="O-mannosyl-transferase_TMTC"/>
</dbReference>
<dbReference type="SUPFAM" id="SSF48452">
    <property type="entry name" value="TPR-like"/>
    <property type="match status" value="1"/>
</dbReference>
<dbReference type="PANTHER" id="PTHR44227">
    <property type="match status" value="1"/>
</dbReference>
<dbReference type="GO" id="GO:0030968">
    <property type="term" value="P:endoplasmic reticulum unfolded protein response"/>
    <property type="evidence" value="ECO:0007669"/>
    <property type="project" value="TreeGrafter"/>
</dbReference>
<dbReference type="Proteomes" id="UP000807825">
    <property type="component" value="Unassembled WGS sequence"/>
</dbReference>
<reference evidence="5" key="1">
    <citation type="submission" date="2020-07" db="EMBL/GenBank/DDBJ databases">
        <title>Huge and variable diversity of episymbiotic CPR bacteria and DPANN archaea in groundwater ecosystems.</title>
        <authorList>
            <person name="He C.Y."/>
            <person name="Keren R."/>
            <person name="Whittaker M."/>
            <person name="Farag I.F."/>
            <person name="Doudna J."/>
            <person name="Cate J.H.D."/>
            <person name="Banfield J.F."/>
        </authorList>
    </citation>
    <scope>NUCLEOTIDE SEQUENCE</scope>
    <source>
        <strain evidence="5">NC_groundwater_1664_Pr3_B-0.1um_52_9</strain>
    </source>
</reference>
<comment type="caution">
    <text evidence="5">The sequence shown here is derived from an EMBL/GenBank/DDBJ whole genome shotgun (WGS) entry which is preliminary data.</text>
</comment>
<feature type="transmembrane region" description="Helical" evidence="4">
    <location>
        <begin position="15"/>
        <end position="34"/>
    </location>
</feature>
<evidence type="ECO:0000256" key="1">
    <source>
        <dbReference type="ARBA" id="ARBA00022737"/>
    </source>
</evidence>
<feature type="repeat" description="TPR" evidence="3">
    <location>
        <begin position="491"/>
        <end position="524"/>
    </location>
</feature>
<evidence type="ECO:0000256" key="4">
    <source>
        <dbReference type="SAM" id="Phobius"/>
    </source>
</evidence>
<accession>A0A9D6V5T0</accession>
<dbReference type="InterPro" id="IPR019734">
    <property type="entry name" value="TPR_rpt"/>
</dbReference>
<name>A0A9D6V5T0_9BACT</name>
<feature type="transmembrane region" description="Helical" evidence="4">
    <location>
        <begin position="129"/>
        <end position="152"/>
    </location>
</feature>
<feature type="transmembrane region" description="Helical" evidence="4">
    <location>
        <begin position="229"/>
        <end position="250"/>
    </location>
</feature>
<feature type="transmembrane region" description="Helical" evidence="4">
    <location>
        <begin position="158"/>
        <end position="175"/>
    </location>
</feature>
<dbReference type="GO" id="GO:0035269">
    <property type="term" value="P:protein O-linked glycosylation via mannose"/>
    <property type="evidence" value="ECO:0007669"/>
    <property type="project" value="TreeGrafter"/>
</dbReference>
<feature type="transmembrane region" description="Helical" evidence="4">
    <location>
        <begin position="346"/>
        <end position="367"/>
    </location>
</feature>
<feature type="transmembrane region" description="Helical" evidence="4">
    <location>
        <begin position="262"/>
        <end position="282"/>
    </location>
</feature>
<dbReference type="EMBL" id="JACRDE010000631">
    <property type="protein sequence ID" value="MBI5252635.1"/>
    <property type="molecule type" value="Genomic_DNA"/>
</dbReference>
<dbReference type="Pfam" id="PF13181">
    <property type="entry name" value="TPR_8"/>
    <property type="match status" value="1"/>
</dbReference>
<feature type="transmembrane region" description="Helical" evidence="4">
    <location>
        <begin position="204"/>
        <end position="222"/>
    </location>
</feature>
<evidence type="ECO:0000313" key="6">
    <source>
        <dbReference type="Proteomes" id="UP000807825"/>
    </source>
</evidence>
<keyword evidence="4" id="KW-1133">Transmembrane helix</keyword>
<keyword evidence="1" id="KW-0677">Repeat</keyword>
<evidence type="ECO:0000313" key="5">
    <source>
        <dbReference type="EMBL" id="MBI5252635.1"/>
    </source>
</evidence>
<feature type="transmembrane region" description="Helical" evidence="4">
    <location>
        <begin position="373"/>
        <end position="390"/>
    </location>
</feature>
<dbReference type="SMART" id="SM00028">
    <property type="entry name" value="TPR"/>
    <property type="match status" value="7"/>
</dbReference>
<dbReference type="PROSITE" id="PS50005">
    <property type="entry name" value="TPR"/>
    <property type="match status" value="5"/>
</dbReference>
<evidence type="ECO:0000256" key="3">
    <source>
        <dbReference type="PROSITE-ProRule" id="PRU00339"/>
    </source>
</evidence>
<feature type="repeat" description="TPR" evidence="3">
    <location>
        <begin position="593"/>
        <end position="626"/>
    </location>
</feature>
<dbReference type="Pfam" id="PF13431">
    <property type="entry name" value="TPR_17"/>
    <property type="match status" value="1"/>
</dbReference>
<feature type="repeat" description="TPR" evidence="3">
    <location>
        <begin position="525"/>
        <end position="558"/>
    </location>
</feature>
<protein>
    <submittedName>
        <fullName evidence="5">Tetratricopeptide repeat protein</fullName>
    </submittedName>
</protein>
<organism evidence="5 6">
    <name type="scientific">Desulfomonile tiedjei</name>
    <dbReference type="NCBI Taxonomy" id="2358"/>
    <lineage>
        <taxon>Bacteria</taxon>
        <taxon>Pseudomonadati</taxon>
        <taxon>Thermodesulfobacteriota</taxon>
        <taxon>Desulfomonilia</taxon>
        <taxon>Desulfomonilales</taxon>
        <taxon>Desulfomonilaceae</taxon>
        <taxon>Desulfomonile</taxon>
    </lineage>
</organism>
<keyword evidence="2 3" id="KW-0802">TPR repeat</keyword>
<dbReference type="PANTHER" id="PTHR44227:SF3">
    <property type="entry name" value="PROTEIN O-MANNOSYL-TRANSFERASE TMTC4"/>
    <property type="match status" value="1"/>
</dbReference>
<feature type="transmembrane region" description="Helical" evidence="4">
    <location>
        <begin position="94"/>
        <end position="117"/>
    </location>
</feature>
<feature type="transmembrane region" description="Helical" evidence="4">
    <location>
        <begin position="318"/>
        <end position="339"/>
    </location>
</feature>
<feature type="transmembrane region" description="Helical" evidence="4">
    <location>
        <begin position="289"/>
        <end position="306"/>
    </location>
</feature>
<gene>
    <name evidence="5" type="ORF">HY912_24325</name>
</gene>
<keyword evidence="4" id="KW-0472">Membrane</keyword>
<evidence type="ECO:0000256" key="2">
    <source>
        <dbReference type="ARBA" id="ARBA00022803"/>
    </source>
</evidence>
<feature type="transmembrane region" description="Helical" evidence="4">
    <location>
        <begin position="402"/>
        <end position="421"/>
    </location>
</feature>
<dbReference type="GO" id="GO:0000030">
    <property type="term" value="F:mannosyltransferase activity"/>
    <property type="evidence" value="ECO:0007669"/>
    <property type="project" value="TreeGrafter"/>
</dbReference>
<dbReference type="InterPro" id="IPR011990">
    <property type="entry name" value="TPR-like_helical_dom_sf"/>
</dbReference>
<sequence length="747" mass="81600">MFSDRLKAWEIRRGFGSIPLVFLLYYVIAAALYSPGLNAPMMYDSQSFIMEKSHLFAQGALSDLIGFVPSRPLMMLTHYFNYILTGMNPVFFRLVNILFLAGAGAAVAVLAALVLQSAGLPVEDSRRKIPILGVILGLILVVHPIQALSVMYIWQREAIAACFFYCGSLASYIGARSYPKREGLLYLAVAMLFAMGMFTKENVATLPAAFILAEITVLGSGIKDLAKRLPALAAITVAVMGLFLVVNNALHGASTPSDHEGIISRIALHYSLAQLALTEVLLTEARMMILYFFAIMAPSASSPGIVEAQVISRSIWTPFSTAVAVAGVIGMVLCALALLRKAPVISFGLGFFVVTLIPESLLIPQYLFCGYRAILPMVGILLIVGQLILWADARIKARTVRIASVLLGTGLVMTLCTQTLLRASSWTPLNVWADAYSRLPEFGDDVEKYPYLDVAVSFGVELAKRGNHIGAVDALQKAAKVELVGSQTKRSFALVHLGAALFTVGRQQEGVELFRRVLHTDPTDADAHNNLGAALSRMGNSTSGLEHLRLAVRYSPYNEDYRANLALSLFRSGLLDESISEYEKAMHINPLDWKAVLGLARATEKGGNIAKAVEYYRRALEIESESRELNFAAGNAFSRLNGFPEAAECYRRIIKTHPEELAAHFNLSTALIRAGQSREAVEVLRRAATFKADDPEVHYRLGLSLLTVGEKQQGIEHLRKALTLSPGHEKARSRLEALMGSENAHQN</sequence>
<dbReference type="Gene3D" id="1.25.40.10">
    <property type="entry name" value="Tetratricopeptide repeat domain"/>
    <property type="match status" value="2"/>
</dbReference>
<dbReference type="AlphaFoldDB" id="A0A9D6V5T0"/>
<feature type="repeat" description="TPR" evidence="3">
    <location>
        <begin position="695"/>
        <end position="728"/>
    </location>
</feature>
<proteinExistence type="predicted"/>
<feature type="repeat" description="TPR" evidence="3">
    <location>
        <begin position="627"/>
        <end position="660"/>
    </location>
</feature>
<feature type="transmembrane region" description="Helical" evidence="4">
    <location>
        <begin position="182"/>
        <end position="198"/>
    </location>
</feature>